<keyword evidence="6" id="KW-0812">Transmembrane</keyword>
<keyword evidence="3" id="KW-0445">Lipid transport</keyword>
<keyword evidence="10" id="KW-1185">Reference proteome</keyword>
<dbReference type="EMBL" id="PZQS01000008">
    <property type="protein sequence ID" value="PVD25391.1"/>
    <property type="molecule type" value="Genomic_DNA"/>
</dbReference>
<dbReference type="PANTHER" id="PTHR46980:SF2">
    <property type="entry name" value="TRICALBIN-1-RELATED"/>
    <property type="match status" value="1"/>
</dbReference>
<dbReference type="PANTHER" id="PTHR46980">
    <property type="entry name" value="TRICALBIN-1-RELATED"/>
    <property type="match status" value="1"/>
</dbReference>
<accession>A0A2T7NW58</accession>
<protein>
    <recommendedName>
        <fullName evidence="11">C2 domain-containing protein</fullName>
    </recommendedName>
</protein>
<comment type="caution">
    <text evidence="9">The sequence shown here is derived from an EMBL/GenBank/DDBJ whole genome shotgun (WGS) entry which is preliminary data.</text>
</comment>
<dbReference type="OrthoDB" id="270970at2759"/>
<dbReference type="GO" id="GO:0006869">
    <property type="term" value="P:lipid transport"/>
    <property type="evidence" value="ECO:0007669"/>
    <property type="project" value="UniProtKB-KW"/>
</dbReference>
<evidence type="ECO:0000256" key="1">
    <source>
        <dbReference type="ARBA" id="ARBA00004370"/>
    </source>
</evidence>
<dbReference type="Pfam" id="PF00168">
    <property type="entry name" value="C2"/>
    <property type="match status" value="2"/>
</dbReference>
<keyword evidence="2" id="KW-0813">Transport</keyword>
<proteinExistence type="predicted"/>
<dbReference type="InterPro" id="IPR031468">
    <property type="entry name" value="SMP_LBD"/>
</dbReference>
<feature type="domain" description="C2" evidence="7">
    <location>
        <begin position="640"/>
        <end position="758"/>
    </location>
</feature>
<dbReference type="GO" id="GO:0008289">
    <property type="term" value="F:lipid binding"/>
    <property type="evidence" value="ECO:0007669"/>
    <property type="project" value="UniProtKB-KW"/>
</dbReference>
<evidence type="ECO:0000256" key="3">
    <source>
        <dbReference type="ARBA" id="ARBA00023055"/>
    </source>
</evidence>
<feature type="transmembrane region" description="Helical" evidence="6">
    <location>
        <begin position="30"/>
        <end position="51"/>
    </location>
</feature>
<gene>
    <name evidence="9" type="ORF">C0Q70_13047</name>
</gene>
<dbReference type="GO" id="GO:0016020">
    <property type="term" value="C:membrane"/>
    <property type="evidence" value="ECO:0007669"/>
    <property type="project" value="UniProtKB-SubCell"/>
</dbReference>
<feature type="domain" description="SMP-LTD" evidence="8">
    <location>
        <begin position="99"/>
        <end position="313"/>
    </location>
</feature>
<evidence type="ECO:0000256" key="4">
    <source>
        <dbReference type="ARBA" id="ARBA00023121"/>
    </source>
</evidence>
<dbReference type="InterPro" id="IPR052455">
    <property type="entry name" value="Tricalbin_domain"/>
</dbReference>
<dbReference type="PROSITE" id="PS50004">
    <property type="entry name" value="C2"/>
    <property type="match status" value="2"/>
</dbReference>
<dbReference type="AlphaFoldDB" id="A0A2T7NW58"/>
<dbReference type="InterPro" id="IPR000008">
    <property type="entry name" value="C2_dom"/>
</dbReference>
<dbReference type="Proteomes" id="UP000245119">
    <property type="component" value="Linkage Group LG8"/>
</dbReference>
<dbReference type="CDD" id="cd21669">
    <property type="entry name" value="SMP_SF"/>
    <property type="match status" value="1"/>
</dbReference>
<keyword evidence="6" id="KW-1133">Transmembrane helix</keyword>
<evidence type="ECO:0000256" key="6">
    <source>
        <dbReference type="SAM" id="Phobius"/>
    </source>
</evidence>
<evidence type="ECO:0000259" key="7">
    <source>
        <dbReference type="PROSITE" id="PS50004"/>
    </source>
</evidence>
<comment type="subcellular location">
    <subcellularLocation>
        <location evidence="1">Membrane</location>
    </subcellularLocation>
</comment>
<keyword evidence="4" id="KW-0446">Lipid-binding</keyword>
<evidence type="ECO:0000259" key="8">
    <source>
        <dbReference type="PROSITE" id="PS51847"/>
    </source>
</evidence>
<evidence type="ECO:0000313" key="9">
    <source>
        <dbReference type="EMBL" id="PVD25391.1"/>
    </source>
</evidence>
<evidence type="ECO:0000313" key="10">
    <source>
        <dbReference type="Proteomes" id="UP000245119"/>
    </source>
</evidence>
<evidence type="ECO:0000256" key="2">
    <source>
        <dbReference type="ARBA" id="ARBA00022448"/>
    </source>
</evidence>
<name>A0A2T7NW58_POMCA</name>
<dbReference type="Gene3D" id="2.60.40.150">
    <property type="entry name" value="C2 domain"/>
    <property type="match status" value="2"/>
</dbReference>
<dbReference type="SUPFAM" id="SSF49562">
    <property type="entry name" value="C2 domain (Calcium/lipid-binding domain, CaLB)"/>
    <property type="match status" value="2"/>
</dbReference>
<feature type="domain" description="C2" evidence="7">
    <location>
        <begin position="419"/>
        <end position="555"/>
    </location>
</feature>
<sequence length="913" mass="103008">MSQKTSSAANGDIDVLHDPKKAAVEQGRRVVTGLTGMYLLVAGAVSLSWLVGYLDFSYVWSFLLTAALFVIWKAKIKKIIKQYLNIEEADLYRRRAFRQNETAEWLNFLLNRWWVFSSSTIEQLIKKRLDERLWDIKPRFLDNLEVTSFTTGEQTPSVRNVQVFEYCEGVVGSRKPISWFNVNKPPAGLDKMTSYQLVVQFDTHMICDDFRMVFRARVGSKKVNMSFDMALEDLQLSGMVQAILHLSMDVPFPHIAKATISFVDRPEVTFNLHLMKTLQMMEVPLLKSWIYTNIMETLSKAMVDPASLDVTLSKAGPIEISHQQKKKKMAQGVLTLHLKGTPPKDPGAEDVRYTVLFLRNRKRQTHDVPATEEWTDVCSFFMYDLAKEEIQVKSKCRRLLMSTTLEYTKVNLASFPLQVKGSAETTITNKDGSTLQMKMHYTALPAIDLSKADAEAPRKTTEGKRYLEDVAQPEHGRQEEPTSAKLLTTPYVMDTRNPRWESWVEFFVGDFTKSTLSFFVFDWDGTNTIDDDFLGVAHLSLSKEESVVIKKTLVLGYNKPNEGFTPDKSCGQITVSLVFRPVASVAKSERFRDSLIGFKGDEYLYCEDLMSPASVATTLYHPRQLWDISDHEKDKDLGPPRRSTSAALCVDKYLEDKLIAELTILQGKDLMAMDRNGFSDPYCVVSLAGKKVFTTAVKKKTLFPKWNETVTLDIKDEDTAITIDVFDKDVISKDFLGKVTLDTNKLKELSVKDSTEWFTLERTKTGMIQLKCHVISKDTLISPTDLATNEVFDSASHRQVTNTATINNSFPSSMGSNKGGSAVSTSDKFFGVSGVVHRVRGMMTTNEEVYCKVRLELPGSRLSLFSGSRVLGKSRPVPSSQPIFDLKFEVDKGSGITPDAVLIVDIKTSHRPM</sequence>
<evidence type="ECO:0008006" key="11">
    <source>
        <dbReference type="Google" id="ProtNLM"/>
    </source>
</evidence>
<dbReference type="InterPro" id="IPR035892">
    <property type="entry name" value="C2_domain_sf"/>
</dbReference>
<organism evidence="9 10">
    <name type="scientific">Pomacea canaliculata</name>
    <name type="common">Golden apple snail</name>
    <dbReference type="NCBI Taxonomy" id="400727"/>
    <lineage>
        <taxon>Eukaryota</taxon>
        <taxon>Metazoa</taxon>
        <taxon>Spiralia</taxon>
        <taxon>Lophotrochozoa</taxon>
        <taxon>Mollusca</taxon>
        <taxon>Gastropoda</taxon>
        <taxon>Caenogastropoda</taxon>
        <taxon>Architaenioglossa</taxon>
        <taxon>Ampullarioidea</taxon>
        <taxon>Ampullariidae</taxon>
        <taxon>Pomacea</taxon>
    </lineage>
</organism>
<reference evidence="9 10" key="1">
    <citation type="submission" date="2018-04" db="EMBL/GenBank/DDBJ databases">
        <title>The genome of golden apple snail Pomacea canaliculata provides insight into stress tolerance and invasive adaptation.</title>
        <authorList>
            <person name="Liu C."/>
            <person name="Liu B."/>
            <person name="Ren Y."/>
            <person name="Zhang Y."/>
            <person name="Wang H."/>
            <person name="Li S."/>
            <person name="Jiang F."/>
            <person name="Yin L."/>
            <person name="Zhang G."/>
            <person name="Qian W."/>
            <person name="Fan W."/>
        </authorList>
    </citation>
    <scope>NUCLEOTIDE SEQUENCE [LARGE SCALE GENOMIC DNA]</scope>
    <source>
        <strain evidence="9">SZHN2017</strain>
        <tissue evidence="9">Muscle</tissue>
    </source>
</reference>
<evidence type="ECO:0000256" key="5">
    <source>
        <dbReference type="ARBA" id="ARBA00023136"/>
    </source>
</evidence>
<keyword evidence="5 6" id="KW-0472">Membrane</keyword>
<dbReference type="SMART" id="SM00239">
    <property type="entry name" value="C2"/>
    <property type="match status" value="2"/>
</dbReference>
<dbReference type="STRING" id="400727.A0A2T7NW58"/>
<dbReference type="CDD" id="cd00030">
    <property type="entry name" value="C2"/>
    <property type="match status" value="2"/>
</dbReference>
<dbReference type="PROSITE" id="PS51847">
    <property type="entry name" value="SMP"/>
    <property type="match status" value="1"/>
</dbReference>